<evidence type="ECO:0000313" key="3">
    <source>
        <dbReference type="Proteomes" id="UP000790347"/>
    </source>
</evidence>
<organism evidence="2 3">
    <name type="scientific">Dermatophagoides farinae</name>
    <name type="common">American house dust mite</name>
    <dbReference type="NCBI Taxonomy" id="6954"/>
    <lineage>
        <taxon>Eukaryota</taxon>
        <taxon>Metazoa</taxon>
        <taxon>Ecdysozoa</taxon>
        <taxon>Arthropoda</taxon>
        <taxon>Chelicerata</taxon>
        <taxon>Arachnida</taxon>
        <taxon>Acari</taxon>
        <taxon>Acariformes</taxon>
        <taxon>Sarcoptiformes</taxon>
        <taxon>Astigmata</taxon>
        <taxon>Psoroptidia</taxon>
        <taxon>Analgoidea</taxon>
        <taxon>Pyroglyphidae</taxon>
        <taxon>Dermatophagoidinae</taxon>
        <taxon>Dermatophagoides</taxon>
    </lineage>
</organism>
<feature type="compositionally biased region" description="Low complexity" evidence="1">
    <location>
        <begin position="36"/>
        <end position="45"/>
    </location>
</feature>
<gene>
    <name evidence="2" type="ORF">DERF_011180</name>
</gene>
<feature type="region of interest" description="Disordered" evidence="1">
    <location>
        <begin position="30"/>
        <end position="49"/>
    </location>
</feature>
<keyword evidence="3" id="KW-1185">Reference proteome</keyword>
<dbReference type="AlphaFoldDB" id="A0A922HWL1"/>
<evidence type="ECO:0000313" key="2">
    <source>
        <dbReference type="EMBL" id="KAH9506447.1"/>
    </source>
</evidence>
<dbReference type="EMBL" id="ASGP02000005">
    <property type="protein sequence ID" value="KAH9506447.1"/>
    <property type="molecule type" value="Genomic_DNA"/>
</dbReference>
<dbReference type="Proteomes" id="UP000790347">
    <property type="component" value="Unassembled WGS sequence"/>
</dbReference>
<proteinExistence type="predicted"/>
<name>A0A922HWL1_DERFA</name>
<accession>A0A922HWL1</accession>
<evidence type="ECO:0000256" key="1">
    <source>
        <dbReference type="SAM" id="MobiDB-lite"/>
    </source>
</evidence>
<reference evidence="2" key="1">
    <citation type="submission" date="2013-05" db="EMBL/GenBank/DDBJ databases">
        <authorList>
            <person name="Yim A.K.Y."/>
            <person name="Chan T.F."/>
            <person name="Ji K.M."/>
            <person name="Liu X.Y."/>
            <person name="Zhou J.W."/>
            <person name="Li R.Q."/>
            <person name="Yang K.Y."/>
            <person name="Li J."/>
            <person name="Li M."/>
            <person name="Law P.T.W."/>
            <person name="Wu Y.L."/>
            <person name="Cai Z.L."/>
            <person name="Qin H."/>
            <person name="Bao Y."/>
            <person name="Leung R.K.K."/>
            <person name="Ng P.K.S."/>
            <person name="Zou J."/>
            <person name="Zhong X.J."/>
            <person name="Ran P.X."/>
            <person name="Zhong N.S."/>
            <person name="Liu Z.G."/>
            <person name="Tsui S.K.W."/>
        </authorList>
    </citation>
    <scope>NUCLEOTIDE SEQUENCE</scope>
    <source>
        <strain evidence="2">Derf</strain>
        <tissue evidence="2">Whole organism</tissue>
    </source>
</reference>
<protein>
    <submittedName>
        <fullName evidence="2">Uncharacterized protein</fullName>
    </submittedName>
</protein>
<reference evidence="2" key="2">
    <citation type="journal article" date="2022" name="Res Sq">
        <title>Comparative Genomics Reveals Insights into the Divergent Evolution of Astigmatic Mites and Household Pest Adaptations.</title>
        <authorList>
            <person name="Xiong Q."/>
            <person name="Wan A.T.-Y."/>
            <person name="Liu X.-Y."/>
            <person name="Fung C.S.-H."/>
            <person name="Xiao X."/>
            <person name="Malainual N."/>
            <person name="Hou J."/>
            <person name="Wang L."/>
            <person name="Wang M."/>
            <person name="Yang K."/>
            <person name="Cui Y."/>
            <person name="Leung E."/>
            <person name="Nong W."/>
            <person name="Shin S.-K."/>
            <person name="Au S."/>
            <person name="Jeong K.Y."/>
            <person name="Chew F.T."/>
            <person name="Hui J."/>
            <person name="Leung T.F."/>
            <person name="Tungtrongchitr A."/>
            <person name="Zhong N."/>
            <person name="Liu Z."/>
            <person name="Tsui S."/>
        </authorList>
    </citation>
    <scope>NUCLEOTIDE SEQUENCE</scope>
    <source>
        <strain evidence="2">Derf</strain>
        <tissue evidence="2">Whole organism</tissue>
    </source>
</reference>
<sequence>MEFVHNQLVDQIETLKQSLKMAEETMDVLNADENLSSSSSSSSTTEVEKDKKSSELEFFDATKDIDLKTAKENIEKLVDENKVLREKNEKFGKLFQKLYDHLETKLIDVATKLQSAIESEEKKEKLIEQILVKLQINDDEHVSDDHVLHLIDELLVMKQEFIIMNQAMNKLQDDLKQSKDLATKLQSAMDGCKKFLFLVEED</sequence>
<comment type="caution">
    <text evidence="2">The sequence shown here is derived from an EMBL/GenBank/DDBJ whole genome shotgun (WGS) entry which is preliminary data.</text>
</comment>